<feature type="signal peptide" evidence="1">
    <location>
        <begin position="1"/>
        <end position="24"/>
    </location>
</feature>
<name>A0ABR8Y713_9BACT</name>
<dbReference type="RefSeq" id="WP_087405720.1">
    <property type="nucleotide sequence ID" value="NZ_JACSPP010000012.1"/>
</dbReference>
<reference evidence="2 3" key="1">
    <citation type="submission" date="2020-08" db="EMBL/GenBank/DDBJ databases">
        <title>A Genomic Blueprint of the Chicken Gut Microbiome.</title>
        <authorList>
            <person name="Gilroy R."/>
            <person name="Ravi A."/>
            <person name="Getino M."/>
            <person name="Pursley I."/>
            <person name="Horton D.L."/>
            <person name="Alikhan N.-F."/>
            <person name="Baker D."/>
            <person name="Gharbi K."/>
            <person name="Hall N."/>
            <person name="Watson M."/>
            <person name="Adriaenssens E.M."/>
            <person name="Foster-Nyarko E."/>
            <person name="Jarju S."/>
            <person name="Secka A."/>
            <person name="Antonio M."/>
            <person name="Oren A."/>
            <person name="Chaudhuri R."/>
            <person name="La Ragione R.M."/>
            <person name="Hildebrand F."/>
            <person name="Pallen M.J."/>
        </authorList>
    </citation>
    <scope>NUCLEOTIDE SEQUENCE [LARGE SCALE GENOMIC DNA]</scope>
    <source>
        <strain evidence="2 3">Sa1CVN1</strain>
    </source>
</reference>
<evidence type="ECO:0000313" key="3">
    <source>
        <dbReference type="Proteomes" id="UP000620874"/>
    </source>
</evidence>
<feature type="chain" id="PRO_5047366678" evidence="1">
    <location>
        <begin position="25"/>
        <end position="104"/>
    </location>
</feature>
<protein>
    <submittedName>
        <fullName evidence="2">DUF3836 domain-containing protein</fullName>
    </submittedName>
</protein>
<sequence length="104" mass="11907">MKTMNLKKAASVMVLASVATVMSAQTPEKLFNDELAGKRVTVREVCAKTDMGYVKSVRSEMVYSDKGELQSKDIYRWNETSQSWKLSRSYDYAAEGIRFTDYER</sequence>
<dbReference type="EMBL" id="JACSPP010000012">
    <property type="protein sequence ID" value="MBD8039996.1"/>
    <property type="molecule type" value="Genomic_DNA"/>
</dbReference>
<proteinExistence type="predicted"/>
<dbReference type="Gene3D" id="2.40.128.720">
    <property type="match status" value="1"/>
</dbReference>
<gene>
    <name evidence="2" type="ORF">H9625_05960</name>
</gene>
<organism evidence="2 3">
    <name type="scientific">Phocaeicola intestinalis</name>
    <dbReference type="NCBI Taxonomy" id="2762212"/>
    <lineage>
        <taxon>Bacteria</taxon>
        <taxon>Pseudomonadati</taxon>
        <taxon>Bacteroidota</taxon>
        <taxon>Bacteroidia</taxon>
        <taxon>Bacteroidales</taxon>
        <taxon>Bacteroidaceae</taxon>
        <taxon>Phocaeicola</taxon>
    </lineage>
</organism>
<evidence type="ECO:0000256" key="1">
    <source>
        <dbReference type="SAM" id="SignalP"/>
    </source>
</evidence>
<dbReference type="InterPro" id="IPR024339">
    <property type="entry name" value="DUF3836"/>
</dbReference>
<dbReference type="Pfam" id="PF12930">
    <property type="entry name" value="DUF3836"/>
    <property type="match status" value="1"/>
</dbReference>
<comment type="caution">
    <text evidence="2">The sequence shown here is derived from an EMBL/GenBank/DDBJ whole genome shotgun (WGS) entry which is preliminary data.</text>
</comment>
<keyword evidence="3" id="KW-1185">Reference proteome</keyword>
<keyword evidence="1" id="KW-0732">Signal</keyword>
<accession>A0ABR8Y713</accession>
<evidence type="ECO:0000313" key="2">
    <source>
        <dbReference type="EMBL" id="MBD8039996.1"/>
    </source>
</evidence>
<dbReference type="Proteomes" id="UP000620874">
    <property type="component" value="Unassembled WGS sequence"/>
</dbReference>